<dbReference type="SMART" id="SM00490">
    <property type="entry name" value="HELICc"/>
    <property type="match status" value="1"/>
</dbReference>
<protein>
    <recommendedName>
        <fullName evidence="1">Helicase C-terminal domain-containing protein</fullName>
    </recommendedName>
</protein>
<feature type="domain" description="Helicase C-terminal" evidence="1">
    <location>
        <begin position="715"/>
        <end position="873"/>
    </location>
</feature>
<dbReference type="CDD" id="cd18785">
    <property type="entry name" value="SF2_C"/>
    <property type="match status" value="1"/>
</dbReference>
<dbReference type="InterPro" id="IPR001650">
    <property type="entry name" value="Helicase_C-like"/>
</dbReference>
<reference evidence="2 3" key="1">
    <citation type="submission" date="2020-08" db="EMBL/GenBank/DDBJ databases">
        <title>Genomic Encyclopedia of Type Strains, Phase IV (KMG-IV): sequencing the most valuable type-strain genomes for metagenomic binning, comparative biology and taxonomic classification.</title>
        <authorList>
            <person name="Goeker M."/>
        </authorList>
    </citation>
    <scope>NUCLEOTIDE SEQUENCE [LARGE SCALE GENOMIC DNA]</scope>
    <source>
        <strain evidence="2 3">DSM 25620</strain>
    </source>
</reference>
<evidence type="ECO:0000313" key="2">
    <source>
        <dbReference type="EMBL" id="MBB5092606.1"/>
    </source>
</evidence>
<keyword evidence="3" id="KW-1185">Reference proteome</keyword>
<dbReference type="Pfam" id="PF00271">
    <property type="entry name" value="Helicase_C"/>
    <property type="match status" value="1"/>
</dbReference>
<gene>
    <name evidence="2" type="ORF">HNQ68_003163</name>
</gene>
<dbReference type="Proteomes" id="UP000531231">
    <property type="component" value="Unassembled WGS sequence"/>
</dbReference>
<accession>A0A7W8ANS2</accession>
<evidence type="ECO:0000259" key="1">
    <source>
        <dbReference type="PROSITE" id="PS51194"/>
    </source>
</evidence>
<dbReference type="PROSITE" id="PS51194">
    <property type="entry name" value="HELICASE_CTER"/>
    <property type="match status" value="1"/>
</dbReference>
<dbReference type="EMBL" id="JACHIL010000006">
    <property type="protein sequence ID" value="MBB5092606.1"/>
    <property type="molecule type" value="Genomic_DNA"/>
</dbReference>
<proteinExistence type="predicted"/>
<dbReference type="RefSeq" id="WP_151160327.1">
    <property type="nucleotide sequence ID" value="NZ_JACHIL010000006.1"/>
</dbReference>
<dbReference type="Gene3D" id="3.40.50.300">
    <property type="entry name" value="P-loop containing nucleotide triphosphate hydrolases"/>
    <property type="match status" value="1"/>
</dbReference>
<comment type="caution">
    <text evidence="2">The sequence shown here is derived from an EMBL/GenBank/DDBJ whole genome shotgun (WGS) entry which is preliminary data.</text>
</comment>
<dbReference type="SUPFAM" id="SSF52540">
    <property type="entry name" value="P-loop containing nucleoside triphosphate hydrolases"/>
    <property type="match status" value="1"/>
</dbReference>
<dbReference type="InterPro" id="IPR027417">
    <property type="entry name" value="P-loop_NTPase"/>
</dbReference>
<evidence type="ECO:0000313" key="3">
    <source>
        <dbReference type="Proteomes" id="UP000531231"/>
    </source>
</evidence>
<dbReference type="AlphaFoldDB" id="A0A7W8ANS2"/>
<name>A0A7W8ANS2_9HYPH</name>
<organism evidence="2 3">
    <name type="scientific">Pseudochrobactrum saccharolyticum</name>
    <dbReference type="NCBI Taxonomy" id="354352"/>
    <lineage>
        <taxon>Bacteria</taxon>
        <taxon>Pseudomonadati</taxon>
        <taxon>Pseudomonadota</taxon>
        <taxon>Alphaproteobacteria</taxon>
        <taxon>Hyphomicrobiales</taxon>
        <taxon>Brucellaceae</taxon>
        <taxon>Pseudochrobactrum</taxon>
    </lineage>
</organism>
<sequence>MASANDPAGRFWLGRLAPEEQVNEGSSAERIGRMEPCAIGIRLLPTSVAPWSCTARVRLRVWIPQGPDWIKSDEIDETFPLAVQDRYQQSFGCKILTDAIHAATGTEGLSAEMRVEVTPGPSGVPELLFEIVNTSPRKHQFFTDTRLYEVSLSLNGIETKPYLLEALPDSFRYDREVSAYGVNCGVVAEDGTFTTTDTIGVEKARPDYWGAGLPPLKFADLERDPFPDLSALLDALRQWGDDIWSSTSLDARAAANGWSAEMRNEARKEATKFDVEFDRIKKGLFHLSANADLLRSFRLMNRAMERASQGRGYNSWRPFQVGFILANLACIVEPKEESAIVDIVWFATGGGKTETYLGLLITAVLFDRMRGKSHGITAWTRFPLRMLSLQQLQRFADAMAAAELVRRTENIGGTSFACGFLVGDSATPNRIPVEPRFENDIDVENADEKTWAAFKRLQKCPFCGSRDIKMEFDRDLWRLDHVCENDKCYWPEKALPFHVVDEEIYRFLPTIVVGTLDKAAGIGMQGAMRGLAGPPIGLCRRPGHGFTYAPRSLRPHGCFVPGCRQTADPLPMPSQYFGPSYRLQDELHLLRDSLGAVDAHYEALFDGLQEELCGCRPKILASSATLEGYETQVDVLYRREGRVFPQQGPSTEEGFWTSSSDELMRRYIAIAPRGLTIEFVIDRMATELQNAVRSLLSDPAEVCATIGVSETKALDLLRLYGTQVVYGNTLRDLDAIQRSITSGQIRPADGKRLNHAILTGRTDFRDVAAILERLEKPEANPEERIHLITASSMMSHGVDIDRLNVMVMAGLPLGSAEFIQATARVGRRHPGIVFVIHKIGRERDAGVFRSFDKFVKHGDRFIEPIPITRKSRRVLERTIPGLQLARILAIHEPNAGKSLYTVSALRSLIRSGDLVITQEREAVMNYLGIDPAEDAKLAQDLERWFDRFERNIVKSHPDIKSGTDAAGKPMISLRDVEEQIPVFLDRR</sequence>